<reference evidence="4" key="1">
    <citation type="submission" date="2017-02" db="UniProtKB">
        <authorList>
            <consortium name="WormBaseParasite"/>
        </authorList>
    </citation>
    <scope>IDENTIFICATION</scope>
</reference>
<evidence type="ECO:0000313" key="4">
    <source>
        <dbReference type="WBParaSite" id="HPLM_0000175901-mRNA-1"/>
    </source>
</evidence>
<dbReference type="OMA" id="RDNYSEA"/>
<feature type="region of interest" description="Disordered" evidence="1">
    <location>
        <begin position="66"/>
        <end position="94"/>
    </location>
</feature>
<proteinExistence type="predicted"/>
<name>A0A0N4VWT9_HAEPC</name>
<dbReference type="WBParaSite" id="HPLM_0000175901-mRNA-1">
    <property type="protein sequence ID" value="HPLM_0000175901-mRNA-1"/>
    <property type="gene ID" value="HPLM_0000175901"/>
</dbReference>
<gene>
    <name evidence="2" type="ORF">HPLM_LOCUS1757</name>
</gene>
<feature type="region of interest" description="Disordered" evidence="1">
    <location>
        <begin position="1"/>
        <end position="54"/>
    </location>
</feature>
<dbReference type="AlphaFoldDB" id="A0A0N4VWT9"/>
<evidence type="ECO:0000256" key="1">
    <source>
        <dbReference type="SAM" id="MobiDB-lite"/>
    </source>
</evidence>
<organism evidence="4">
    <name type="scientific">Haemonchus placei</name>
    <name type="common">Barber's pole worm</name>
    <dbReference type="NCBI Taxonomy" id="6290"/>
    <lineage>
        <taxon>Eukaryota</taxon>
        <taxon>Metazoa</taxon>
        <taxon>Ecdysozoa</taxon>
        <taxon>Nematoda</taxon>
        <taxon>Chromadorea</taxon>
        <taxon>Rhabditida</taxon>
        <taxon>Rhabditina</taxon>
        <taxon>Rhabditomorpha</taxon>
        <taxon>Strongyloidea</taxon>
        <taxon>Trichostrongylidae</taxon>
        <taxon>Haemonchus</taxon>
    </lineage>
</organism>
<feature type="compositionally biased region" description="Basic and acidic residues" evidence="1">
    <location>
        <begin position="33"/>
        <end position="54"/>
    </location>
</feature>
<dbReference type="OrthoDB" id="10359724at2759"/>
<keyword evidence="3" id="KW-1185">Reference proteome</keyword>
<sequence length="94" mass="10562">MCYVRSIRNGNMQGAQAQKRDIRDNYSEAANKSLDKTKSIEEKMNEPEDLPRVIPGEGKEMAKKLKEQVERGVGQGADAPKAGTKLNEQDRRDN</sequence>
<evidence type="ECO:0000313" key="2">
    <source>
        <dbReference type="EMBL" id="VDO11173.1"/>
    </source>
</evidence>
<protein>
    <submittedName>
        <fullName evidence="4">WH2 domain-containing protein</fullName>
    </submittedName>
</protein>
<dbReference type="EMBL" id="UZAF01002654">
    <property type="protein sequence ID" value="VDO11173.1"/>
    <property type="molecule type" value="Genomic_DNA"/>
</dbReference>
<accession>A0A0N4VWT9</accession>
<dbReference type="Proteomes" id="UP000268014">
    <property type="component" value="Unassembled WGS sequence"/>
</dbReference>
<reference evidence="2 3" key="2">
    <citation type="submission" date="2018-11" db="EMBL/GenBank/DDBJ databases">
        <authorList>
            <consortium name="Pathogen Informatics"/>
        </authorList>
    </citation>
    <scope>NUCLEOTIDE SEQUENCE [LARGE SCALE GENOMIC DNA]</scope>
    <source>
        <strain evidence="2 3">MHpl1</strain>
    </source>
</reference>
<evidence type="ECO:0000313" key="3">
    <source>
        <dbReference type="Proteomes" id="UP000268014"/>
    </source>
</evidence>